<dbReference type="InterPro" id="IPR029430">
    <property type="entry name" value="BBS2_N"/>
</dbReference>
<dbReference type="EMBL" id="VLTM01000114">
    <property type="protein sequence ID" value="KAA0151491.1"/>
    <property type="molecule type" value="Genomic_DNA"/>
</dbReference>
<dbReference type="SUPFAM" id="SSF50998">
    <property type="entry name" value="Quinoprotein alcohol dehydrogenase-like"/>
    <property type="match status" value="1"/>
</dbReference>
<accession>A0A5A8CI31</accession>
<evidence type="ECO:0000259" key="2">
    <source>
        <dbReference type="Pfam" id="PF14783"/>
    </source>
</evidence>
<dbReference type="PANTHER" id="PTHR32465:SF0">
    <property type="entry name" value="BARDET-BIEDL SYNDROME 2 PROTEIN"/>
    <property type="match status" value="1"/>
</dbReference>
<name>A0A5A8CI31_CAFRO</name>
<feature type="domain" description="Ciliary BBSome complex subunit 2 N-terminal" evidence="1">
    <location>
        <begin position="34"/>
        <end position="163"/>
    </location>
</feature>
<feature type="domain" description="Ciliary BBSome complex subunit 2 middle region" evidence="2">
    <location>
        <begin position="229"/>
        <end position="325"/>
    </location>
</feature>
<evidence type="ECO:0000259" key="1">
    <source>
        <dbReference type="Pfam" id="PF14781"/>
    </source>
</evidence>
<dbReference type="InterPro" id="IPR029429">
    <property type="entry name" value="BBS2_Mid"/>
</dbReference>
<comment type="caution">
    <text evidence="5">The sequence shown here is derived from an EMBL/GenBank/DDBJ whole genome shotgun (WGS) entry which is preliminary data.</text>
</comment>
<dbReference type="GO" id="GO:1905515">
    <property type="term" value="P:non-motile cilium assembly"/>
    <property type="evidence" value="ECO:0007669"/>
    <property type="project" value="InterPro"/>
</dbReference>
<evidence type="ECO:0000313" key="6">
    <source>
        <dbReference type="Proteomes" id="UP000325113"/>
    </source>
</evidence>
<dbReference type="PANTHER" id="PTHR32465">
    <property type="entry name" value="BARDET-BIEDL SYNDROME 2 PROTEIN"/>
    <property type="match status" value="1"/>
</dbReference>
<dbReference type="AlphaFoldDB" id="A0A5A8CI31"/>
<dbReference type="GO" id="GO:0031514">
    <property type="term" value="C:motile cilium"/>
    <property type="evidence" value="ECO:0007669"/>
    <property type="project" value="TreeGrafter"/>
</dbReference>
<protein>
    <recommendedName>
        <fullName evidence="7">Bardet-Biedl syndrome 2 protein homolog</fullName>
    </recommendedName>
</protein>
<dbReference type="GO" id="GO:0034464">
    <property type="term" value="C:BBSome"/>
    <property type="evidence" value="ECO:0007669"/>
    <property type="project" value="InterPro"/>
</dbReference>
<dbReference type="Pfam" id="PF23350">
    <property type="entry name" value="BBS2_pf"/>
    <property type="match status" value="1"/>
</dbReference>
<dbReference type="Pfam" id="PF14783">
    <property type="entry name" value="BBS2_Mid"/>
    <property type="match status" value="1"/>
</dbReference>
<evidence type="ECO:0000313" key="5">
    <source>
        <dbReference type="EMBL" id="KAA0151491.1"/>
    </source>
</evidence>
<dbReference type="InterPro" id="IPR055380">
    <property type="entry name" value="BBS2_hp_dom"/>
</dbReference>
<dbReference type="GO" id="GO:0016020">
    <property type="term" value="C:membrane"/>
    <property type="evidence" value="ECO:0007669"/>
    <property type="project" value="TreeGrafter"/>
</dbReference>
<dbReference type="Pfam" id="PF14781">
    <property type="entry name" value="BBS2_N"/>
    <property type="match status" value="1"/>
</dbReference>
<gene>
    <name evidence="5" type="ORF">FNF31_06835</name>
</gene>
<organism evidence="5 6">
    <name type="scientific">Cafeteria roenbergensis</name>
    <name type="common">Marine flagellate</name>
    <dbReference type="NCBI Taxonomy" id="33653"/>
    <lineage>
        <taxon>Eukaryota</taxon>
        <taxon>Sar</taxon>
        <taxon>Stramenopiles</taxon>
        <taxon>Bigyra</taxon>
        <taxon>Opalozoa</taxon>
        <taxon>Bicosoecida</taxon>
        <taxon>Cafeteriaceae</taxon>
        <taxon>Cafeteria</taxon>
    </lineage>
</organism>
<proteinExistence type="predicted"/>
<evidence type="ECO:0008006" key="7">
    <source>
        <dbReference type="Google" id="ProtNLM"/>
    </source>
</evidence>
<feature type="domain" description="BBS2 hairpin" evidence="4">
    <location>
        <begin position="772"/>
        <end position="869"/>
    </location>
</feature>
<evidence type="ECO:0000259" key="4">
    <source>
        <dbReference type="Pfam" id="PF23353"/>
    </source>
</evidence>
<sequence>MSDHGAAASGGSRRGLMPAFEFNLRTSVQSGQVAVGKFNGRHPSLACATPGGKVFLHSPHEPAAAVAPASSGEDGAEAPATTAPHVRFLNVNRQVTAVATGYMPVRRAGEAAAEASEPVPGDASASRDLLFVGTASSCLAYDVQSNADVFVADATDGAAALVVDRLPGISPADDAATGGAAPAVVAGGNCSLQAFDETGSEAAWLVTSDQVSAMATGRGLGGGAVDASSRDLLVASEDMELRAFRGDNVVMEATETAAVTGLSALAPGSFAYSLSNGTVGVYRGGQRLWRVKARGNATACLAFDLDADGDPEVLSGWASGKVEARRSDNGALVYRERAAAGSAGVAGLVSSDYRMGGSDDQAVVVGADGTVRGFLPVEAEAAAAAAGGGSLMDEKGADDKALDDLQAQKRVAELRLRSLKASVQAIKTGAISSGAIPAGAAVGVVARVVGRPRGGLPDPAAPRPRLELLVRCSARVQLRCAVALSLDAAVFDGESCVAVPLRGADAAAAAAQRLVGTDHDEAALANGALCIAATPPRNAALSLRVKAVAGARATADRFLSFDIPVTLPEFAGWRRMREDEEAKAVLPEGGVAFALKDRPERVAMWLNRSFLASEGPFEVSPDTGACRAVFVCLRAPERGTAPAGGGGAASAAASLAAPRALPSAAAAIANAADAAAVARGAVPGAPPRGADALAASVAEAFRVVRSGVQPSAETPSTAAHNGLVLVVEASPQPAGGTAVRLRCDSMAETADVLQSLAASMGVEELVPRMAFPAEMRSIKGLLVAVQEANTVRLRLSADLADGANRVKSLVVRAEDARMRGDIVGMRGAYARLMTVNGELAGEHAKRAANHEALMGALRRINTAVQTAARLRLGPARAQLVADCRAALKTNNMAGMLSALQGAA</sequence>
<dbReference type="InterPro" id="IPR011047">
    <property type="entry name" value="Quinoprotein_ADH-like_sf"/>
</dbReference>
<evidence type="ECO:0000259" key="3">
    <source>
        <dbReference type="Pfam" id="PF23350"/>
    </source>
</evidence>
<reference evidence="5 6" key="1">
    <citation type="submission" date="2019-07" db="EMBL/GenBank/DDBJ databases">
        <title>Genomes of Cafeteria roenbergensis.</title>
        <authorList>
            <person name="Fischer M.G."/>
            <person name="Hackl T."/>
            <person name="Roman M."/>
        </authorList>
    </citation>
    <scope>NUCLEOTIDE SEQUENCE [LARGE SCALE GENOMIC DNA]</scope>
    <source>
        <strain evidence="5 6">Cflag</strain>
    </source>
</reference>
<feature type="domain" description="BBS2 platform" evidence="3">
    <location>
        <begin position="580"/>
        <end position="635"/>
    </location>
</feature>
<dbReference type="GO" id="GO:0036064">
    <property type="term" value="C:ciliary basal body"/>
    <property type="evidence" value="ECO:0007669"/>
    <property type="project" value="TreeGrafter"/>
</dbReference>
<dbReference type="InterPro" id="IPR055379">
    <property type="entry name" value="BBS2_pf_dom"/>
</dbReference>
<dbReference type="Pfam" id="PF23353">
    <property type="entry name" value="BBS2_hp"/>
    <property type="match status" value="1"/>
</dbReference>
<dbReference type="Proteomes" id="UP000325113">
    <property type="component" value="Unassembled WGS sequence"/>
</dbReference>
<dbReference type="InterPro" id="IPR016616">
    <property type="entry name" value="Bardet-Biedl_syndrome_2_prot"/>
</dbReference>